<dbReference type="PANTHER" id="PTHR43283">
    <property type="entry name" value="BETA-LACTAMASE-RELATED"/>
    <property type="match status" value="1"/>
</dbReference>
<dbReference type="Pfam" id="PF00144">
    <property type="entry name" value="Beta-lactamase"/>
    <property type="match status" value="1"/>
</dbReference>
<keyword evidence="2" id="KW-0472">Membrane</keyword>
<sequence>MTKKNTKLIIRITLLIGTIVSMFFVPWILVKAWILPLPDTVQEQLDEAINQGFDGIIVYIDQAGQQPRYYAAGWHNRESKIPAKPQALFKIASISKLYDAVAVTKLVSQGRLSLDKTIADYLPNLVGRIENADKITLRLMIQHRSGIPNFTDTPNFWSSPTKSYEESLALILDKPANFKAGEDYEYCNTNYLLINKIMDDVLGYDNFQFIQDEILTPLHLKNTYSSLSQVNMDYVMSGYHVGHPYDLKEDEHGMLATAEDVGIFLRALNDGSIFKPGEKEIYSSVYEYKHGGWVPGYQSFAEYHKDIDAVIVEFYSTTDSKLYNWNLSEIINNRIVKILKRQKSTK</sequence>
<evidence type="ECO:0000256" key="1">
    <source>
        <dbReference type="ARBA" id="ARBA00022801"/>
    </source>
</evidence>
<proteinExistence type="predicted"/>
<feature type="transmembrane region" description="Helical" evidence="2">
    <location>
        <begin position="12"/>
        <end position="34"/>
    </location>
</feature>
<evidence type="ECO:0000313" key="4">
    <source>
        <dbReference type="EMBL" id="MCW3789290.1"/>
    </source>
</evidence>
<name>A0AAE3M9G2_9BACT</name>
<dbReference type="InterPro" id="IPR001466">
    <property type="entry name" value="Beta-lactam-related"/>
</dbReference>
<dbReference type="Proteomes" id="UP001209229">
    <property type="component" value="Unassembled WGS sequence"/>
</dbReference>
<protein>
    <submittedName>
        <fullName evidence="4">Beta-lactamase family protein</fullName>
    </submittedName>
</protein>
<keyword evidence="2" id="KW-0812">Transmembrane</keyword>
<dbReference type="EMBL" id="JAPDPJ010000096">
    <property type="protein sequence ID" value="MCW3789290.1"/>
    <property type="molecule type" value="Genomic_DNA"/>
</dbReference>
<organism evidence="4 5">
    <name type="scientific">Plebeiibacterium sediminum</name>
    <dbReference type="NCBI Taxonomy" id="2992112"/>
    <lineage>
        <taxon>Bacteria</taxon>
        <taxon>Pseudomonadati</taxon>
        <taxon>Bacteroidota</taxon>
        <taxon>Bacteroidia</taxon>
        <taxon>Marinilabiliales</taxon>
        <taxon>Marinilabiliaceae</taxon>
        <taxon>Plebeiibacterium</taxon>
    </lineage>
</organism>
<accession>A0AAE3M9G2</accession>
<keyword evidence="5" id="KW-1185">Reference proteome</keyword>
<dbReference type="InterPro" id="IPR012338">
    <property type="entry name" value="Beta-lactam/transpept-like"/>
</dbReference>
<dbReference type="SUPFAM" id="SSF56601">
    <property type="entry name" value="beta-lactamase/transpeptidase-like"/>
    <property type="match status" value="1"/>
</dbReference>
<evidence type="ECO:0000259" key="3">
    <source>
        <dbReference type="Pfam" id="PF00144"/>
    </source>
</evidence>
<evidence type="ECO:0000313" key="5">
    <source>
        <dbReference type="Proteomes" id="UP001209229"/>
    </source>
</evidence>
<keyword evidence="1" id="KW-0378">Hydrolase</keyword>
<evidence type="ECO:0000256" key="2">
    <source>
        <dbReference type="SAM" id="Phobius"/>
    </source>
</evidence>
<dbReference type="Gene3D" id="3.40.710.10">
    <property type="entry name" value="DD-peptidase/beta-lactamase superfamily"/>
    <property type="match status" value="1"/>
</dbReference>
<dbReference type="InterPro" id="IPR050789">
    <property type="entry name" value="Diverse_Enzym_Activities"/>
</dbReference>
<dbReference type="PANTHER" id="PTHR43283:SF11">
    <property type="entry name" value="BETA-LACTAMASE-RELATED DOMAIN-CONTAINING PROTEIN"/>
    <property type="match status" value="1"/>
</dbReference>
<comment type="caution">
    <text evidence="4">The sequence shown here is derived from an EMBL/GenBank/DDBJ whole genome shotgun (WGS) entry which is preliminary data.</text>
</comment>
<dbReference type="AlphaFoldDB" id="A0AAE3M9G2"/>
<reference evidence="4" key="1">
    <citation type="submission" date="2022-10" db="EMBL/GenBank/DDBJ databases">
        <authorList>
            <person name="Yu W.X."/>
        </authorList>
    </citation>
    <scope>NUCLEOTIDE SEQUENCE</scope>
    <source>
        <strain evidence="4">AAT</strain>
    </source>
</reference>
<dbReference type="RefSeq" id="WP_301192845.1">
    <property type="nucleotide sequence ID" value="NZ_JAPDPJ010000096.1"/>
</dbReference>
<gene>
    <name evidence="4" type="ORF">OM075_22690</name>
</gene>
<keyword evidence="2" id="KW-1133">Transmembrane helix</keyword>
<feature type="domain" description="Beta-lactamase-related" evidence="3">
    <location>
        <begin position="51"/>
        <end position="277"/>
    </location>
</feature>
<dbReference type="GO" id="GO:0016787">
    <property type="term" value="F:hydrolase activity"/>
    <property type="evidence" value="ECO:0007669"/>
    <property type="project" value="UniProtKB-KW"/>
</dbReference>